<accession>A0AAW1NW05</accession>
<sequence>MARLQAILLLALALFVVMAAAHQQQGLFGSVDLPEGAMSTRLSDLVQRRSLLGKNKYMETYTMKTGHYGYGYHHGHGYGYGYYGH</sequence>
<protein>
    <submittedName>
        <fullName evidence="2">Uncharacterized protein</fullName>
    </submittedName>
</protein>
<proteinExistence type="predicted"/>
<dbReference type="AlphaFoldDB" id="A0AAW1NW05"/>
<organism evidence="2 3">
    <name type="scientific">Symbiochloris irregularis</name>
    <dbReference type="NCBI Taxonomy" id="706552"/>
    <lineage>
        <taxon>Eukaryota</taxon>
        <taxon>Viridiplantae</taxon>
        <taxon>Chlorophyta</taxon>
        <taxon>core chlorophytes</taxon>
        <taxon>Trebouxiophyceae</taxon>
        <taxon>Trebouxiales</taxon>
        <taxon>Trebouxiaceae</taxon>
        <taxon>Symbiochloris</taxon>
    </lineage>
</organism>
<feature type="signal peptide" evidence="1">
    <location>
        <begin position="1"/>
        <end position="21"/>
    </location>
</feature>
<name>A0AAW1NW05_9CHLO</name>
<keyword evidence="3" id="KW-1185">Reference proteome</keyword>
<evidence type="ECO:0000313" key="3">
    <source>
        <dbReference type="Proteomes" id="UP001465755"/>
    </source>
</evidence>
<feature type="chain" id="PRO_5043519854" evidence="1">
    <location>
        <begin position="22"/>
        <end position="85"/>
    </location>
</feature>
<evidence type="ECO:0000256" key="1">
    <source>
        <dbReference type="SAM" id="SignalP"/>
    </source>
</evidence>
<gene>
    <name evidence="2" type="ORF">WJX73_002717</name>
</gene>
<dbReference type="EMBL" id="JALJOQ010000121">
    <property type="protein sequence ID" value="KAK9795917.1"/>
    <property type="molecule type" value="Genomic_DNA"/>
</dbReference>
<reference evidence="2 3" key="1">
    <citation type="journal article" date="2024" name="Nat. Commun.">
        <title>Phylogenomics reveals the evolutionary origins of lichenization in chlorophyte algae.</title>
        <authorList>
            <person name="Puginier C."/>
            <person name="Libourel C."/>
            <person name="Otte J."/>
            <person name="Skaloud P."/>
            <person name="Haon M."/>
            <person name="Grisel S."/>
            <person name="Petersen M."/>
            <person name="Berrin J.G."/>
            <person name="Delaux P.M."/>
            <person name="Dal Grande F."/>
            <person name="Keller J."/>
        </authorList>
    </citation>
    <scope>NUCLEOTIDE SEQUENCE [LARGE SCALE GENOMIC DNA]</scope>
    <source>
        <strain evidence="2 3">SAG 2036</strain>
    </source>
</reference>
<keyword evidence="1" id="KW-0732">Signal</keyword>
<comment type="caution">
    <text evidence="2">The sequence shown here is derived from an EMBL/GenBank/DDBJ whole genome shotgun (WGS) entry which is preliminary data.</text>
</comment>
<dbReference type="Proteomes" id="UP001465755">
    <property type="component" value="Unassembled WGS sequence"/>
</dbReference>
<evidence type="ECO:0000313" key="2">
    <source>
        <dbReference type="EMBL" id="KAK9795917.1"/>
    </source>
</evidence>